<sequence>MITYAYIIIVYLTEICNYMIISKTSLQQLVKKRWLLLATLVGVVLGQYWTSIIFDPIGLFVLSRALYPKVKPSVTLFYTMYTYVLSDFLTWVIVIFFYRPFLSVADSIVMDSYVMVGLSYLLSIFVLLVLHRMFDMDFSLMRHSDVRPNKSLIIANVTMLVYYLSTELSFLVSNYIGTAVSLPEVSGKSIAIFIFWMFFLAVAIYLNYDTKKRMAGAIKLEQDRHLEVLETYNSYIEQFYTNLRKLKHDYENILISLRDSVDGGDVAEIRSIYDDLAMRSRAYLQELDGRIIQELVKIDIPFVKLALLENNMIAQQKQVPLTLVVSQPLVFDVKNLEELFVLLDTMCKRAIDSAYLNQTSIVVTINSLEAGFVISIETKLTDPEIVANISADTNREQHFVSDNYALKIIQEQFVGNHYYVQRLEVLLENDF</sequence>
<feature type="transmembrane region" description="Helical" evidence="1">
    <location>
        <begin position="151"/>
        <end position="177"/>
    </location>
</feature>
<dbReference type="RefSeq" id="WP_205017715.1">
    <property type="nucleotide sequence ID" value="NZ_JAFBEI010000039.1"/>
</dbReference>
<evidence type="ECO:0000313" key="3">
    <source>
        <dbReference type="Proteomes" id="UP000809081"/>
    </source>
</evidence>
<reference evidence="2 3" key="1">
    <citation type="submission" date="2021-01" db="EMBL/GenBank/DDBJ databases">
        <title>Genomic Encyclopedia of Type Strains, Phase IV (KMG-IV): sequencing the most valuable type-strain genomes for metagenomic binning, comparative biology and taxonomic classification.</title>
        <authorList>
            <person name="Goeker M."/>
        </authorList>
    </citation>
    <scope>NUCLEOTIDE SEQUENCE [LARGE SCALE GENOMIC DNA]</scope>
    <source>
        <strain evidence="2 3">DSM 27513</strain>
    </source>
</reference>
<feature type="transmembrane region" description="Helical" evidence="1">
    <location>
        <begin position="74"/>
        <end position="98"/>
    </location>
</feature>
<evidence type="ECO:0000313" key="2">
    <source>
        <dbReference type="EMBL" id="MBM7636850.1"/>
    </source>
</evidence>
<dbReference type="EMBL" id="JAFBEI010000039">
    <property type="protein sequence ID" value="MBM7636850.1"/>
    <property type="molecule type" value="Genomic_DNA"/>
</dbReference>
<feature type="transmembrane region" description="Helical" evidence="1">
    <location>
        <begin position="110"/>
        <end position="130"/>
    </location>
</feature>
<comment type="caution">
    <text evidence="2">The sequence shown here is derived from an EMBL/GenBank/DDBJ whole genome shotgun (WGS) entry which is preliminary data.</text>
</comment>
<evidence type="ECO:0000256" key="1">
    <source>
        <dbReference type="SAM" id="Phobius"/>
    </source>
</evidence>
<gene>
    <name evidence="2" type="ORF">JOC31_001677</name>
</gene>
<keyword evidence="3" id="KW-1185">Reference proteome</keyword>
<feature type="transmembrane region" description="Helical" evidence="1">
    <location>
        <begin position="34"/>
        <end position="62"/>
    </location>
</feature>
<keyword evidence="1" id="KW-1133">Transmembrane helix</keyword>
<feature type="transmembrane region" description="Helical" evidence="1">
    <location>
        <begin position="189"/>
        <end position="208"/>
    </location>
</feature>
<dbReference type="PANTHER" id="PTHR40448">
    <property type="entry name" value="TWO-COMPONENT SENSOR HISTIDINE KINASE"/>
    <property type="match status" value="1"/>
</dbReference>
<dbReference type="PANTHER" id="PTHR40448:SF1">
    <property type="entry name" value="TWO-COMPONENT SENSOR HISTIDINE KINASE"/>
    <property type="match status" value="1"/>
</dbReference>
<name>A0ABS2PPE9_9STRE</name>
<accession>A0ABS2PPE9</accession>
<keyword evidence="1" id="KW-0812">Transmembrane</keyword>
<organism evidence="2 3">
    <name type="scientific">Streptococcus saliviloxodontae</name>
    <dbReference type="NCBI Taxonomy" id="1349416"/>
    <lineage>
        <taxon>Bacteria</taxon>
        <taxon>Bacillati</taxon>
        <taxon>Bacillota</taxon>
        <taxon>Bacilli</taxon>
        <taxon>Lactobacillales</taxon>
        <taxon>Streptococcaceae</taxon>
        <taxon>Streptococcus</taxon>
    </lineage>
</organism>
<evidence type="ECO:0008006" key="4">
    <source>
        <dbReference type="Google" id="ProtNLM"/>
    </source>
</evidence>
<keyword evidence="1" id="KW-0472">Membrane</keyword>
<protein>
    <recommendedName>
        <fullName evidence="4">Histidine kinase</fullName>
    </recommendedName>
</protein>
<proteinExistence type="predicted"/>
<dbReference type="Proteomes" id="UP000809081">
    <property type="component" value="Unassembled WGS sequence"/>
</dbReference>